<dbReference type="InterPro" id="IPR000748">
    <property type="entry name" value="PsdUridine_synth_RsuA/RluB/E/F"/>
</dbReference>
<evidence type="ECO:0000313" key="9">
    <source>
        <dbReference type="Proteomes" id="UP000317893"/>
    </source>
</evidence>
<dbReference type="EC" id="5.4.99.-" evidence="5"/>
<evidence type="ECO:0000256" key="2">
    <source>
        <dbReference type="ARBA" id="ARBA00008348"/>
    </source>
</evidence>
<name>A0A542E544_9MICO</name>
<accession>A0A542E544</accession>
<organism evidence="8 9">
    <name type="scientific">Lapillicoccus jejuensis</name>
    <dbReference type="NCBI Taxonomy" id="402171"/>
    <lineage>
        <taxon>Bacteria</taxon>
        <taxon>Bacillati</taxon>
        <taxon>Actinomycetota</taxon>
        <taxon>Actinomycetes</taxon>
        <taxon>Micrococcales</taxon>
        <taxon>Intrasporangiaceae</taxon>
        <taxon>Lapillicoccus</taxon>
    </lineage>
</organism>
<feature type="domain" description="RNA-binding S4" evidence="7">
    <location>
        <begin position="119"/>
        <end position="183"/>
    </location>
</feature>
<dbReference type="InterPro" id="IPR036986">
    <property type="entry name" value="S4_RNA-bd_sf"/>
</dbReference>
<dbReference type="Gene3D" id="3.30.70.1560">
    <property type="entry name" value="Alpha-L RNA-binding motif"/>
    <property type="match status" value="1"/>
</dbReference>
<dbReference type="Gene3D" id="3.30.70.580">
    <property type="entry name" value="Pseudouridine synthase I, catalytic domain, N-terminal subdomain"/>
    <property type="match status" value="1"/>
</dbReference>
<dbReference type="Proteomes" id="UP000317893">
    <property type="component" value="Unassembled WGS sequence"/>
</dbReference>
<dbReference type="InterPro" id="IPR042092">
    <property type="entry name" value="PsdUridine_s_RsuA/RluB/E/F_cat"/>
</dbReference>
<dbReference type="GO" id="GO:0120159">
    <property type="term" value="F:rRNA pseudouridine synthase activity"/>
    <property type="evidence" value="ECO:0007669"/>
    <property type="project" value="UniProtKB-ARBA"/>
</dbReference>
<dbReference type="PROSITE" id="PS01149">
    <property type="entry name" value="PSI_RSU"/>
    <property type="match status" value="1"/>
</dbReference>
<comment type="catalytic activity">
    <reaction evidence="1">
        <text>a uridine in RNA = a pseudouridine in RNA</text>
        <dbReference type="Rhea" id="RHEA:48348"/>
        <dbReference type="Rhea" id="RHEA-COMP:12068"/>
        <dbReference type="Rhea" id="RHEA-COMP:12069"/>
        <dbReference type="ChEBI" id="CHEBI:65314"/>
        <dbReference type="ChEBI" id="CHEBI:65315"/>
    </reaction>
</comment>
<protein>
    <recommendedName>
        <fullName evidence="5">Pseudouridine synthase</fullName>
        <ecNumber evidence="5">5.4.99.-</ecNumber>
    </recommendedName>
</protein>
<dbReference type="EMBL" id="VFMN01000001">
    <property type="protein sequence ID" value="TQJ10445.1"/>
    <property type="molecule type" value="Genomic_DNA"/>
</dbReference>
<dbReference type="CDD" id="cd02870">
    <property type="entry name" value="PseudoU_synth_RsuA_like"/>
    <property type="match status" value="1"/>
</dbReference>
<keyword evidence="3 5" id="KW-0413">Isomerase</keyword>
<dbReference type="FunFam" id="3.10.290.10:FF:000003">
    <property type="entry name" value="Pseudouridine synthase"/>
    <property type="match status" value="1"/>
</dbReference>
<comment type="caution">
    <text evidence="8">The sequence shown here is derived from an EMBL/GenBank/DDBJ whole genome shotgun (WGS) entry which is preliminary data.</text>
</comment>
<dbReference type="InterPro" id="IPR002942">
    <property type="entry name" value="S4_RNA-bd"/>
</dbReference>
<dbReference type="InterPro" id="IPR020094">
    <property type="entry name" value="TruA/RsuA/RluB/E/F_N"/>
</dbReference>
<dbReference type="RefSeq" id="WP_141849668.1">
    <property type="nucleotide sequence ID" value="NZ_BAAAPR010000012.1"/>
</dbReference>
<evidence type="ECO:0000313" key="8">
    <source>
        <dbReference type="EMBL" id="TQJ10445.1"/>
    </source>
</evidence>
<dbReference type="SUPFAM" id="SSF55174">
    <property type="entry name" value="Alpha-L RNA-binding motif"/>
    <property type="match status" value="1"/>
</dbReference>
<feature type="compositionally biased region" description="Gly residues" evidence="6">
    <location>
        <begin position="7"/>
        <end position="25"/>
    </location>
</feature>
<dbReference type="PROSITE" id="PS50889">
    <property type="entry name" value="S4"/>
    <property type="match status" value="1"/>
</dbReference>
<dbReference type="NCBIfam" id="TIGR00093">
    <property type="entry name" value="pseudouridine synthase"/>
    <property type="match status" value="1"/>
</dbReference>
<dbReference type="SUPFAM" id="SSF55120">
    <property type="entry name" value="Pseudouridine synthase"/>
    <property type="match status" value="1"/>
</dbReference>
<dbReference type="GO" id="GO:0003723">
    <property type="term" value="F:RNA binding"/>
    <property type="evidence" value="ECO:0007669"/>
    <property type="project" value="UniProtKB-KW"/>
</dbReference>
<evidence type="ECO:0000256" key="3">
    <source>
        <dbReference type="ARBA" id="ARBA00023235"/>
    </source>
</evidence>
<dbReference type="Gene3D" id="3.10.290.10">
    <property type="entry name" value="RNA-binding S4 domain"/>
    <property type="match status" value="1"/>
</dbReference>
<evidence type="ECO:0000256" key="5">
    <source>
        <dbReference type="RuleBase" id="RU003887"/>
    </source>
</evidence>
<dbReference type="Pfam" id="PF00849">
    <property type="entry name" value="PseudoU_synth_2"/>
    <property type="match status" value="1"/>
</dbReference>
<dbReference type="GO" id="GO:0000455">
    <property type="term" value="P:enzyme-directed rRNA pseudouridine synthesis"/>
    <property type="evidence" value="ECO:0007669"/>
    <property type="project" value="UniProtKB-ARBA"/>
</dbReference>
<feature type="compositionally biased region" description="Basic and acidic residues" evidence="6">
    <location>
        <begin position="103"/>
        <end position="116"/>
    </location>
</feature>
<dbReference type="AlphaFoldDB" id="A0A542E544"/>
<comment type="similarity">
    <text evidence="2 5">Belongs to the pseudouridine synthase RsuA family.</text>
</comment>
<dbReference type="InterPro" id="IPR018496">
    <property type="entry name" value="PsdUridine_synth_RsuA/RluB_CS"/>
</dbReference>
<reference evidence="8 9" key="1">
    <citation type="submission" date="2019-06" db="EMBL/GenBank/DDBJ databases">
        <title>Sequencing the genomes of 1000 actinobacteria strains.</title>
        <authorList>
            <person name="Klenk H.-P."/>
        </authorList>
    </citation>
    <scope>NUCLEOTIDE SEQUENCE [LARGE SCALE GENOMIC DNA]</scope>
    <source>
        <strain evidence="8 9">DSM 18607</strain>
    </source>
</reference>
<evidence type="ECO:0000256" key="4">
    <source>
        <dbReference type="PROSITE-ProRule" id="PRU00182"/>
    </source>
</evidence>
<dbReference type="OrthoDB" id="9807213at2"/>
<dbReference type="InterPro" id="IPR020103">
    <property type="entry name" value="PsdUridine_synth_cat_dom_sf"/>
</dbReference>
<evidence type="ECO:0000256" key="1">
    <source>
        <dbReference type="ARBA" id="ARBA00000073"/>
    </source>
</evidence>
<keyword evidence="9" id="KW-1185">Reference proteome</keyword>
<dbReference type="PANTHER" id="PTHR47683">
    <property type="entry name" value="PSEUDOURIDINE SYNTHASE FAMILY PROTEIN-RELATED"/>
    <property type="match status" value="1"/>
</dbReference>
<feature type="region of interest" description="Disordered" evidence="6">
    <location>
        <begin position="1"/>
        <end position="116"/>
    </location>
</feature>
<keyword evidence="4" id="KW-0694">RNA-binding</keyword>
<evidence type="ECO:0000256" key="6">
    <source>
        <dbReference type="SAM" id="MobiDB-lite"/>
    </source>
</evidence>
<feature type="compositionally biased region" description="Low complexity" evidence="6">
    <location>
        <begin position="26"/>
        <end position="54"/>
    </location>
</feature>
<dbReference type="InterPro" id="IPR006145">
    <property type="entry name" value="PsdUridine_synth_RsuA/RluA"/>
</dbReference>
<dbReference type="SMART" id="SM00363">
    <property type="entry name" value="S4"/>
    <property type="match status" value="1"/>
</dbReference>
<gene>
    <name evidence="8" type="ORF">FB458_3568</name>
</gene>
<dbReference type="PANTHER" id="PTHR47683:SF2">
    <property type="entry name" value="RNA-BINDING S4 DOMAIN-CONTAINING PROTEIN"/>
    <property type="match status" value="1"/>
</dbReference>
<sequence>MSPQPGRGAGGQGRGRPGGRPGGSSSGKPSSGKPFAGKSSSGKPSSGKSSSGKPFAKKPAEGRTPLGKRTAKPGSARPTTGQGGKGPRFAGNTRPGQPTRLPQRRDDDAQVDVHDPDGVRLQKLLAGAGVGSRRTCENLIAAGRVQVDGHVVTELGVRVDPDRQTVHVDGTRVNLDESRVYLAFNKPLKVVSTMSDDLGRVSLADYVGDRPERLFHVGRLDADTEGLLLLTNDGDLAHRLQHPAYGVPKTYLAQVPAPIPRDLGRRLRDGVELEDGVVAVDSFRLVDSQPGKALVELVLHEGKKHVVRRLLDAVGHPVITLVRTQVGPIHLGSLKSGRYRRLTREEVGQLYTAAGM</sequence>
<dbReference type="Pfam" id="PF01479">
    <property type="entry name" value="S4"/>
    <property type="match status" value="1"/>
</dbReference>
<dbReference type="InterPro" id="IPR050343">
    <property type="entry name" value="RsuA_PseudoU_synthase"/>
</dbReference>
<evidence type="ECO:0000259" key="7">
    <source>
        <dbReference type="SMART" id="SM00363"/>
    </source>
</evidence>
<dbReference type="CDD" id="cd00165">
    <property type="entry name" value="S4"/>
    <property type="match status" value="1"/>
</dbReference>
<proteinExistence type="inferred from homology"/>